<sequence length="271" mass="31362">MNVFHLVSLFGCMTSLQKSRPNVNKSLVSIRHEFLNFKVKLFFSFLMNEKNLKICEDILRDFLRLPASKLIWDNKVNCFGETLDIRTTLSDISLKVQRNEYTSVSEFMEETTEVITTARSKKNKVPIVVALCDDMIKELNKIYVYYADITAKRKEHEEKIRSLYEEWYKHKSPESEGDQSVKPQKVTFGSHMLNKDPATFTAHDFTVLINIIKVPDIITRIAAFIYFIQPEAISLTDSISIHTSLLKEENIPKIAEYAQVLLKEAAIRDMV</sequence>
<dbReference type="VEuPathDB" id="TrichDB:TVAG_361940"/>
<dbReference type="Proteomes" id="UP000001542">
    <property type="component" value="Unassembled WGS sequence"/>
</dbReference>
<evidence type="ECO:0008006" key="3">
    <source>
        <dbReference type="Google" id="ProtNLM"/>
    </source>
</evidence>
<evidence type="ECO:0000313" key="2">
    <source>
        <dbReference type="Proteomes" id="UP000001542"/>
    </source>
</evidence>
<organism evidence="1 2">
    <name type="scientific">Trichomonas vaginalis (strain ATCC PRA-98 / G3)</name>
    <dbReference type="NCBI Taxonomy" id="412133"/>
    <lineage>
        <taxon>Eukaryota</taxon>
        <taxon>Metamonada</taxon>
        <taxon>Parabasalia</taxon>
        <taxon>Trichomonadida</taxon>
        <taxon>Trichomonadidae</taxon>
        <taxon>Trichomonas</taxon>
    </lineage>
</organism>
<dbReference type="InParanoid" id="A2FRB2"/>
<keyword evidence="2" id="KW-1185">Reference proteome</keyword>
<name>A2FRB2_TRIV3</name>
<dbReference type="KEGG" id="tva:4750265"/>
<proteinExistence type="predicted"/>
<reference evidence="1" key="2">
    <citation type="journal article" date="2007" name="Science">
        <title>Draft genome sequence of the sexually transmitted pathogen Trichomonas vaginalis.</title>
        <authorList>
            <person name="Carlton J.M."/>
            <person name="Hirt R.P."/>
            <person name="Silva J.C."/>
            <person name="Delcher A.L."/>
            <person name="Schatz M."/>
            <person name="Zhao Q."/>
            <person name="Wortman J.R."/>
            <person name="Bidwell S.L."/>
            <person name="Alsmark U.C.M."/>
            <person name="Besteiro S."/>
            <person name="Sicheritz-Ponten T."/>
            <person name="Noel C.J."/>
            <person name="Dacks J.B."/>
            <person name="Foster P.G."/>
            <person name="Simillion C."/>
            <person name="Van de Peer Y."/>
            <person name="Miranda-Saavedra D."/>
            <person name="Barton G.J."/>
            <person name="Westrop G.D."/>
            <person name="Mueller S."/>
            <person name="Dessi D."/>
            <person name="Fiori P.L."/>
            <person name="Ren Q."/>
            <person name="Paulsen I."/>
            <person name="Zhang H."/>
            <person name="Bastida-Corcuera F.D."/>
            <person name="Simoes-Barbosa A."/>
            <person name="Brown M.T."/>
            <person name="Hayes R.D."/>
            <person name="Mukherjee M."/>
            <person name="Okumura C.Y."/>
            <person name="Schneider R."/>
            <person name="Smith A.J."/>
            <person name="Vanacova S."/>
            <person name="Villalvazo M."/>
            <person name="Haas B.J."/>
            <person name="Pertea M."/>
            <person name="Feldblyum T.V."/>
            <person name="Utterback T.R."/>
            <person name="Shu C.L."/>
            <person name="Osoegawa K."/>
            <person name="de Jong P.J."/>
            <person name="Hrdy I."/>
            <person name="Horvathova L."/>
            <person name="Zubacova Z."/>
            <person name="Dolezal P."/>
            <person name="Malik S.B."/>
            <person name="Logsdon J.M. Jr."/>
            <person name="Henze K."/>
            <person name="Gupta A."/>
            <person name="Wang C.C."/>
            <person name="Dunne R.L."/>
            <person name="Upcroft J.A."/>
            <person name="Upcroft P."/>
            <person name="White O."/>
            <person name="Salzberg S.L."/>
            <person name="Tang P."/>
            <person name="Chiu C.-H."/>
            <person name="Lee Y.-S."/>
            <person name="Embley T.M."/>
            <person name="Coombs G.H."/>
            <person name="Mottram J.C."/>
            <person name="Tachezy J."/>
            <person name="Fraser-Liggett C.M."/>
            <person name="Johnson P.J."/>
        </authorList>
    </citation>
    <scope>NUCLEOTIDE SEQUENCE [LARGE SCALE GENOMIC DNA]</scope>
    <source>
        <strain evidence="1">G3</strain>
    </source>
</reference>
<gene>
    <name evidence="1" type="ORF">TVAG_361940</name>
</gene>
<reference evidence="1" key="1">
    <citation type="submission" date="2006-10" db="EMBL/GenBank/DDBJ databases">
        <authorList>
            <person name="Amadeo P."/>
            <person name="Zhao Q."/>
            <person name="Wortman J."/>
            <person name="Fraser-Liggett C."/>
            <person name="Carlton J."/>
        </authorList>
    </citation>
    <scope>NUCLEOTIDE SEQUENCE</scope>
    <source>
        <strain evidence="1">G3</strain>
    </source>
</reference>
<dbReference type="RefSeq" id="XP_001305483.1">
    <property type="nucleotide sequence ID" value="XM_001305482.1"/>
</dbReference>
<evidence type="ECO:0000313" key="1">
    <source>
        <dbReference type="EMBL" id="EAX92553.1"/>
    </source>
</evidence>
<dbReference type="AlphaFoldDB" id="A2FRB2"/>
<dbReference type="VEuPathDB" id="TrichDB:TVAGG3_0449210"/>
<dbReference type="EMBL" id="DS113960">
    <property type="protein sequence ID" value="EAX92553.1"/>
    <property type="molecule type" value="Genomic_DNA"/>
</dbReference>
<protein>
    <recommendedName>
        <fullName evidence="3">Bromo domain-containing protein</fullName>
    </recommendedName>
</protein>
<accession>A2FRB2</accession>
<dbReference type="SMR" id="A2FRB2"/>